<dbReference type="AlphaFoldDB" id="A0A4U5WK54"/>
<dbReference type="RefSeq" id="WP_137307876.1">
    <property type="nucleotide sequence ID" value="NZ_SZNQ01000001.1"/>
</dbReference>
<proteinExistence type="predicted"/>
<dbReference type="Pfam" id="PF01636">
    <property type="entry name" value="APH"/>
    <property type="match status" value="1"/>
</dbReference>
<dbReference type="PANTHER" id="PTHR21310">
    <property type="entry name" value="AMINOGLYCOSIDE PHOSPHOTRANSFERASE-RELATED-RELATED"/>
    <property type="match status" value="1"/>
</dbReference>
<feature type="domain" description="Aminoglycoside phosphotransferase" evidence="1">
    <location>
        <begin position="32"/>
        <end position="296"/>
    </location>
</feature>
<dbReference type="InterPro" id="IPR051678">
    <property type="entry name" value="AGP_Transferase"/>
</dbReference>
<reference evidence="2 3" key="1">
    <citation type="submission" date="2019-04" db="EMBL/GenBank/DDBJ databases">
        <title>Streptomyces lasaliensis sp. nov., an Actinomycete isolated from soil which produces the polyether antibiotic lasalocid.</title>
        <authorList>
            <person name="Erwin G."/>
            <person name="Haber C."/>
        </authorList>
    </citation>
    <scope>NUCLEOTIDE SEQUENCE [LARGE SCALE GENOMIC DNA]</scope>
    <source>
        <strain evidence="2 3">X-537</strain>
    </source>
</reference>
<dbReference type="Proteomes" id="UP000305929">
    <property type="component" value="Unassembled WGS sequence"/>
</dbReference>
<name>A0A4U5WK54_STRLS</name>
<dbReference type="OrthoDB" id="5490445at2"/>
<organism evidence="2 3">
    <name type="scientific">Streptomyces lasalocidi</name>
    <name type="common">Streptomyces lasaliensis</name>
    <dbReference type="NCBI Taxonomy" id="324833"/>
    <lineage>
        <taxon>Bacteria</taxon>
        <taxon>Bacillati</taxon>
        <taxon>Actinomycetota</taxon>
        <taxon>Actinomycetes</taxon>
        <taxon>Kitasatosporales</taxon>
        <taxon>Streptomycetaceae</taxon>
        <taxon>Streptomyces</taxon>
    </lineage>
</organism>
<evidence type="ECO:0000313" key="2">
    <source>
        <dbReference type="EMBL" id="TKT01872.1"/>
    </source>
</evidence>
<dbReference type="PANTHER" id="PTHR21310:SF15">
    <property type="entry name" value="AMINOGLYCOSIDE PHOSPHOTRANSFERASE DOMAIN-CONTAINING PROTEIN"/>
    <property type="match status" value="1"/>
</dbReference>
<dbReference type="InterPro" id="IPR011009">
    <property type="entry name" value="Kinase-like_dom_sf"/>
</dbReference>
<keyword evidence="3" id="KW-1185">Reference proteome</keyword>
<comment type="caution">
    <text evidence="2">The sequence shown here is derived from an EMBL/GenBank/DDBJ whole genome shotgun (WGS) entry which is preliminary data.</text>
</comment>
<evidence type="ECO:0000259" key="1">
    <source>
        <dbReference type="Pfam" id="PF01636"/>
    </source>
</evidence>
<dbReference type="InterPro" id="IPR002575">
    <property type="entry name" value="Aminoglycoside_PTrfase"/>
</dbReference>
<dbReference type="EMBL" id="SZNQ01000001">
    <property type="protein sequence ID" value="TKT01872.1"/>
    <property type="molecule type" value="Genomic_DNA"/>
</dbReference>
<dbReference type="GO" id="GO:0016740">
    <property type="term" value="F:transferase activity"/>
    <property type="evidence" value="ECO:0007669"/>
    <property type="project" value="UniProtKB-KW"/>
</dbReference>
<gene>
    <name evidence="2" type="ORF">E4U91_18395</name>
</gene>
<dbReference type="Gene3D" id="3.30.200.20">
    <property type="entry name" value="Phosphorylase Kinase, domain 1"/>
    <property type="match status" value="1"/>
</dbReference>
<evidence type="ECO:0000313" key="3">
    <source>
        <dbReference type="Proteomes" id="UP000305929"/>
    </source>
</evidence>
<protein>
    <submittedName>
        <fullName evidence="2">Aminoglycoside phosphotransferase family protein</fullName>
    </submittedName>
</protein>
<keyword evidence="2" id="KW-0808">Transferase</keyword>
<dbReference type="SUPFAM" id="SSF56112">
    <property type="entry name" value="Protein kinase-like (PK-like)"/>
    <property type="match status" value="1"/>
</dbReference>
<sequence>MQSRTKRHLSPADLDALLRASTGVGCRVEAELTDGWFAAAYRVVLDDGRPAVVKLAPPPDAPVLRYERGITATEAMVYGRLAALPPGQVPTPELLYSGPEFVVLSVLDGTPWDKVADGLPPVTQDALRRELGAVTARLHTLTAPDGRFGYPAPEAALSAPDWPTAFTAMVDALLQDAADAQDAAGAAPLTSPLDVPPAVIRALVAEGKGVLGEVTEPRLVHFDLWPGNVFVDVPGGGEGPRAPRITGIIDHERAFWGDPVAELVSLAFGGDTGPDSDLVAGYTEAGGHLDFTPAVRHRLALYRLYLGLLLVVECGPRGYVGDHLAFCRRTLAEAVAELRALG</sequence>
<dbReference type="Gene3D" id="3.90.1200.10">
    <property type="match status" value="1"/>
</dbReference>
<accession>A0A4U5WK54</accession>